<dbReference type="InterPro" id="IPR024088">
    <property type="entry name" value="Tyr-tRNA-ligase_bac-type"/>
</dbReference>
<dbReference type="GO" id="GO:0003723">
    <property type="term" value="F:RNA binding"/>
    <property type="evidence" value="ECO:0007669"/>
    <property type="project" value="UniProtKB-KW"/>
</dbReference>
<dbReference type="RefSeq" id="WP_012791677.1">
    <property type="nucleotide sequence ID" value="NC_013132.1"/>
</dbReference>
<keyword evidence="2 10" id="KW-0436">Ligase</keyword>
<dbReference type="CDD" id="cd00805">
    <property type="entry name" value="TyrRS_core"/>
    <property type="match status" value="1"/>
</dbReference>
<name>A0A979GXY7_CHIPD</name>
<reference evidence="11 12" key="2">
    <citation type="journal article" date="2010" name="Stand. Genomic Sci.">
        <title>Complete genome sequence of Chitinophaga pinensis type strain (UQM 2034).</title>
        <authorList>
            <person name="Glavina Del Rio T."/>
            <person name="Abt B."/>
            <person name="Spring S."/>
            <person name="Lapidus A."/>
            <person name="Nolan M."/>
            <person name="Tice H."/>
            <person name="Copeland A."/>
            <person name="Cheng J.F."/>
            <person name="Chen F."/>
            <person name="Bruce D."/>
            <person name="Goodwin L."/>
            <person name="Pitluck S."/>
            <person name="Ivanova N."/>
            <person name="Mavromatis K."/>
            <person name="Mikhailova N."/>
            <person name="Pati A."/>
            <person name="Chen A."/>
            <person name="Palaniappan K."/>
            <person name="Land M."/>
            <person name="Hauser L."/>
            <person name="Chang Y.J."/>
            <person name="Jeffries C.D."/>
            <person name="Chain P."/>
            <person name="Saunders E."/>
            <person name="Detter J.C."/>
            <person name="Brettin T."/>
            <person name="Rohde M."/>
            <person name="Goker M."/>
            <person name="Bristow J."/>
            <person name="Eisen J.A."/>
            <person name="Markowitz V."/>
            <person name="Hugenholtz P."/>
            <person name="Kyrpides N.C."/>
            <person name="Klenk H.P."/>
            <person name="Lucas S."/>
        </authorList>
    </citation>
    <scope>NUCLEOTIDE SEQUENCE [LARGE SCALE GENOMIC DNA]</scope>
    <source>
        <strain evidence="12">ATCC 43595 / DSM 2588 / LMG 13176 / NBRC 15968 / NCIMB 11800 / UQM 2034</strain>
    </source>
</reference>
<evidence type="ECO:0000256" key="1">
    <source>
        <dbReference type="ARBA" id="ARBA00013160"/>
    </source>
</evidence>
<sequence length="433" mass="48755">MQTIIVNKIYHHSSLEPRTFNCPGLFYFYQIMTTTTLPTANAAVILPENGLTEKIRQAEKDNRNLIIKLGFDPTAPDLHLGHAVVLKQLRAFQDLGHQVVIIVGSFTAQIGDPTGKNKSRKPLSKEEVLANADTYIRQLAKIIDTNKCQILFNGTWLDKLSFPEILQLLSKVTVAQLLHRNDFNKRFTENVPIAMHELMYPILQGFDSVQINADIEMGGTDQLFNCTMGRQLQEAHGLPPQVVMCMPLLRGLDGKEKMSKSLNNIIGLTDTPNEMFGKTMSIPDHLIDEFIDLTTDFSPEKKHALKQLMVSGENPMNIKKIIAANIITQYHDTNSAASAEAFFINQFQNKSFEEKTFEQIAINSFTEGTATTTTLLDLCQQLKTDETRSGIRRLIINGAITLDNEKLLDPNQQIHLRPGIKIKIGRRLFIELI</sequence>
<dbReference type="Gene3D" id="3.40.50.620">
    <property type="entry name" value="HUPs"/>
    <property type="match status" value="1"/>
</dbReference>
<reference evidence="12" key="1">
    <citation type="submission" date="2009-08" db="EMBL/GenBank/DDBJ databases">
        <title>The complete genome of Chitinophaga pinensis DSM 2588.</title>
        <authorList>
            <consortium name="US DOE Joint Genome Institute (JGI-PGF)"/>
            <person name="Lucas S."/>
            <person name="Copeland A."/>
            <person name="Lapidus A."/>
            <person name="Glavina del Rio T."/>
            <person name="Dalin E."/>
            <person name="Tice H."/>
            <person name="Bruce D."/>
            <person name="Goodwin L."/>
            <person name="Pitluck S."/>
            <person name="Kyrpides N."/>
            <person name="Mavromatis K."/>
            <person name="Ivanova N."/>
            <person name="Mikhailova N."/>
            <person name="Sims D."/>
            <person name="Meinche L."/>
            <person name="Brettin T."/>
            <person name="Detter J.C."/>
            <person name="Han C."/>
            <person name="Larimer F."/>
            <person name="Land M."/>
            <person name="Hauser L."/>
            <person name="Markowitz V."/>
            <person name="Cheng J.-F."/>
            <person name="Hugenholtz P."/>
            <person name="Woyke T."/>
            <person name="Wu D."/>
            <person name="Spring S."/>
            <person name="Klenk H.-P."/>
            <person name="Eisen J.A."/>
        </authorList>
    </citation>
    <scope>NUCLEOTIDE SEQUENCE [LARGE SCALE GENOMIC DNA]</scope>
    <source>
        <strain evidence="12">ATCC 43595 / DSM 2588 / LMG 13176 / NBRC 15968 / NCIMB 11800 / UQM 2034</strain>
    </source>
</reference>
<dbReference type="PRINTS" id="PR01040">
    <property type="entry name" value="TRNASYNTHTYR"/>
</dbReference>
<evidence type="ECO:0000256" key="8">
    <source>
        <dbReference type="NCBIfam" id="TIGR00234"/>
    </source>
</evidence>
<evidence type="ECO:0000256" key="7">
    <source>
        <dbReference type="ARBA" id="ARBA00048248"/>
    </source>
</evidence>
<keyword evidence="4 10" id="KW-0067">ATP-binding</keyword>
<evidence type="ECO:0000313" key="12">
    <source>
        <dbReference type="Proteomes" id="UP000002215"/>
    </source>
</evidence>
<dbReference type="CDD" id="cd00165">
    <property type="entry name" value="S4"/>
    <property type="match status" value="1"/>
</dbReference>
<dbReference type="Gene3D" id="3.10.290.10">
    <property type="entry name" value="RNA-binding S4 domain"/>
    <property type="match status" value="1"/>
</dbReference>
<comment type="catalytic activity">
    <reaction evidence="7">
        <text>tRNA(Tyr) + L-tyrosine + ATP = L-tyrosyl-tRNA(Tyr) + AMP + diphosphate + H(+)</text>
        <dbReference type="Rhea" id="RHEA:10220"/>
        <dbReference type="Rhea" id="RHEA-COMP:9706"/>
        <dbReference type="Rhea" id="RHEA-COMP:9707"/>
        <dbReference type="ChEBI" id="CHEBI:15378"/>
        <dbReference type="ChEBI" id="CHEBI:30616"/>
        <dbReference type="ChEBI" id="CHEBI:33019"/>
        <dbReference type="ChEBI" id="CHEBI:58315"/>
        <dbReference type="ChEBI" id="CHEBI:78442"/>
        <dbReference type="ChEBI" id="CHEBI:78536"/>
        <dbReference type="ChEBI" id="CHEBI:456215"/>
        <dbReference type="EC" id="6.1.1.1"/>
    </reaction>
</comment>
<dbReference type="InterPro" id="IPR002307">
    <property type="entry name" value="Tyr-tRNA-ligase"/>
</dbReference>
<dbReference type="GO" id="GO:0005524">
    <property type="term" value="F:ATP binding"/>
    <property type="evidence" value="ECO:0007669"/>
    <property type="project" value="UniProtKB-KW"/>
</dbReference>
<dbReference type="AlphaFoldDB" id="A0A979GXY7"/>
<dbReference type="PROSITE" id="PS00178">
    <property type="entry name" value="AA_TRNA_LIGASE_I"/>
    <property type="match status" value="1"/>
</dbReference>
<evidence type="ECO:0000256" key="6">
    <source>
        <dbReference type="ARBA" id="ARBA00023146"/>
    </source>
</evidence>
<evidence type="ECO:0000256" key="3">
    <source>
        <dbReference type="ARBA" id="ARBA00022741"/>
    </source>
</evidence>
<dbReference type="Proteomes" id="UP000002215">
    <property type="component" value="Chromosome"/>
</dbReference>
<dbReference type="EMBL" id="CP001699">
    <property type="protein sequence ID" value="ACU61505.1"/>
    <property type="molecule type" value="Genomic_DNA"/>
</dbReference>
<accession>A0A979GXY7</accession>
<evidence type="ECO:0000256" key="4">
    <source>
        <dbReference type="ARBA" id="ARBA00022840"/>
    </source>
</evidence>
<protein>
    <recommendedName>
        <fullName evidence="1 8">Tyrosine--tRNA ligase</fullName>
        <ecNumber evidence="1 8">6.1.1.1</ecNumber>
    </recommendedName>
</protein>
<evidence type="ECO:0000256" key="9">
    <source>
        <dbReference type="PROSITE-ProRule" id="PRU00182"/>
    </source>
</evidence>
<organism evidence="11 12">
    <name type="scientific">Chitinophaga pinensis (strain ATCC 43595 / DSM 2588 / LMG 13176 / NBRC 15968 / NCIMB 11800 / UQM 2034)</name>
    <dbReference type="NCBI Taxonomy" id="485918"/>
    <lineage>
        <taxon>Bacteria</taxon>
        <taxon>Pseudomonadati</taxon>
        <taxon>Bacteroidota</taxon>
        <taxon>Chitinophagia</taxon>
        <taxon>Chitinophagales</taxon>
        <taxon>Chitinophagaceae</taxon>
        <taxon>Chitinophaga</taxon>
    </lineage>
</organism>
<comment type="similarity">
    <text evidence="10">Belongs to the class-I aminoacyl-tRNA synthetase family.</text>
</comment>
<dbReference type="Pfam" id="PF00579">
    <property type="entry name" value="tRNA-synt_1b"/>
    <property type="match status" value="1"/>
</dbReference>
<evidence type="ECO:0000256" key="10">
    <source>
        <dbReference type="RuleBase" id="RU363036"/>
    </source>
</evidence>
<dbReference type="InterPro" id="IPR001412">
    <property type="entry name" value="aa-tRNA-synth_I_CS"/>
</dbReference>
<dbReference type="GO" id="GO:0005829">
    <property type="term" value="C:cytosol"/>
    <property type="evidence" value="ECO:0007669"/>
    <property type="project" value="TreeGrafter"/>
</dbReference>
<proteinExistence type="inferred from homology"/>
<keyword evidence="9" id="KW-0694">RNA-binding</keyword>
<dbReference type="GO" id="GO:0004831">
    <property type="term" value="F:tyrosine-tRNA ligase activity"/>
    <property type="evidence" value="ECO:0007669"/>
    <property type="project" value="UniProtKB-UniRule"/>
</dbReference>
<keyword evidence="5 10" id="KW-0648">Protein biosynthesis</keyword>
<keyword evidence="6 10" id="KW-0030">Aminoacyl-tRNA synthetase</keyword>
<dbReference type="PANTHER" id="PTHR11766">
    <property type="entry name" value="TYROSYL-TRNA SYNTHETASE"/>
    <property type="match status" value="1"/>
</dbReference>
<evidence type="ECO:0000256" key="2">
    <source>
        <dbReference type="ARBA" id="ARBA00022598"/>
    </source>
</evidence>
<dbReference type="NCBIfam" id="TIGR00234">
    <property type="entry name" value="tyrS"/>
    <property type="match status" value="1"/>
</dbReference>
<dbReference type="PROSITE" id="PS50889">
    <property type="entry name" value="S4"/>
    <property type="match status" value="1"/>
</dbReference>
<evidence type="ECO:0000256" key="5">
    <source>
        <dbReference type="ARBA" id="ARBA00022917"/>
    </source>
</evidence>
<dbReference type="InterPro" id="IPR014729">
    <property type="entry name" value="Rossmann-like_a/b/a_fold"/>
</dbReference>
<dbReference type="InterPro" id="IPR036986">
    <property type="entry name" value="S4_RNA-bd_sf"/>
</dbReference>
<gene>
    <name evidence="11" type="ordered locus">Cpin_4044</name>
</gene>
<dbReference type="InterPro" id="IPR002305">
    <property type="entry name" value="aa-tRNA-synth_Ic"/>
</dbReference>
<keyword evidence="3 10" id="KW-0547">Nucleotide-binding</keyword>
<dbReference type="Gene3D" id="1.10.240.10">
    <property type="entry name" value="Tyrosyl-Transfer RNA Synthetase"/>
    <property type="match status" value="1"/>
</dbReference>
<dbReference type="PANTHER" id="PTHR11766:SF1">
    <property type="entry name" value="TYROSINE--TRNA LIGASE"/>
    <property type="match status" value="1"/>
</dbReference>
<dbReference type="SUPFAM" id="SSF52374">
    <property type="entry name" value="Nucleotidylyl transferase"/>
    <property type="match status" value="1"/>
</dbReference>
<dbReference type="KEGG" id="cpi:Cpin_4044"/>
<dbReference type="SUPFAM" id="SSF55174">
    <property type="entry name" value="Alpha-L RNA-binding motif"/>
    <property type="match status" value="1"/>
</dbReference>
<evidence type="ECO:0000313" key="11">
    <source>
        <dbReference type="EMBL" id="ACU61505.1"/>
    </source>
</evidence>
<dbReference type="EC" id="6.1.1.1" evidence="1 8"/>
<dbReference type="GO" id="GO:0006437">
    <property type="term" value="P:tyrosyl-tRNA aminoacylation"/>
    <property type="evidence" value="ECO:0007669"/>
    <property type="project" value="UniProtKB-UniRule"/>
</dbReference>